<dbReference type="Pfam" id="PF04397">
    <property type="entry name" value="LytTR"/>
    <property type="match status" value="1"/>
</dbReference>
<feature type="transmembrane region" description="Helical" evidence="1">
    <location>
        <begin position="32"/>
        <end position="49"/>
    </location>
</feature>
<dbReference type="GO" id="GO:0000156">
    <property type="term" value="F:phosphorelay response regulator activity"/>
    <property type="evidence" value="ECO:0007669"/>
    <property type="project" value="InterPro"/>
</dbReference>
<dbReference type="GO" id="GO:0003677">
    <property type="term" value="F:DNA binding"/>
    <property type="evidence" value="ECO:0007669"/>
    <property type="project" value="InterPro"/>
</dbReference>
<dbReference type="SMART" id="SM00850">
    <property type="entry name" value="LytTR"/>
    <property type="match status" value="1"/>
</dbReference>
<reference evidence="3" key="2">
    <citation type="submission" date="2021-04" db="EMBL/GenBank/DDBJ databases">
        <authorList>
            <person name="Gilroy R."/>
        </authorList>
    </citation>
    <scope>NUCLEOTIDE SEQUENCE</scope>
    <source>
        <strain evidence="3">5134</strain>
    </source>
</reference>
<keyword evidence="1" id="KW-1133">Transmembrane helix</keyword>
<dbReference type="EMBL" id="DXDA01000022">
    <property type="protein sequence ID" value="HIY68306.1"/>
    <property type="molecule type" value="Genomic_DNA"/>
</dbReference>
<dbReference type="Gene3D" id="2.40.50.1020">
    <property type="entry name" value="LytTr DNA-binding domain"/>
    <property type="match status" value="1"/>
</dbReference>
<dbReference type="InterPro" id="IPR046947">
    <property type="entry name" value="LytR-like"/>
</dbReference>
<gene>
    <name evidence="3" type="ORF">H9828_02675</name>
</gene>
<accession>A0A9D1Z2C9</accession>
<dbReference type="PANTHER" id="PTHR37299:SF1">
    <property type="entry name" value="STAGE 0 SPORULATION PROTEIN A HOMOLOG"/>
    <property type="match status" value="1"/>
</dbReference>
<comment type="caution">
    <text evidence="3">The sequence shown here is derived from an EMBL/GenBank/DDBJ whole genome shotgun (WGS) entry which is preliminary data.</text>
</comment>
<feature type="transmembrane region" description="Helical" evidence="1">
    <location>
        <begin position="61"/>
        <end position="86"/>
    </location>
</feature>
<dbReference type="InterPro" id="IPR007492">
    <property type="entry name" value="LytTR_DNA-bd_dom"/>
</dbReference>
<reference evidence="3" key="1">
    <citation type="journal article" date="2021" name="PeerJ">
        <title>Extensive microbial diversity within the chicken gut microbiome revealed by metagenomics and culture.</title>
        <authorList>
            <person name="Gilroy R."/>
            <person name="Ravi A."/>
            <person name="Getino M."/>
            <person name="Pursley I."/>
            <person name="Horton D.L."/>
            <person name="Alikhan N.F."/>
            <person name="Baker D."/>
            <person name="Gharbi K."/>
            <person name="Hall N."/>
            <person name="Watson M."/>
            <person name="Adriaenssens E.M."/>
            <person name="Foster-Nyarko E."/>
            <person name="Jarju S."/>
            <person name="Secka A."/>
            <person name="Antonio M."/>
            <person name="Oren A."/>
            <person name="Chaudhuri R.R."/>
            <person name="La Ragione R."/>
            <person name="Hildebrand F."/>
            <person name="Pallen M.J."/>
        </authorList>
    </citation>
    <scope>NUCLEOTIDE SEQUENCE</scope>
    <source>
        <strain evidence="3">5134</strain>
    </source>
</reference>
<name>A0A9D1Z2C9_9BACT</name>
<organism evidence="3 4">
    <name type="scientific">Candidatus Alistipes intestinigallinarum</name>
    <dbReference type="NCBI Taxonomy" id="2838440"/>
    <lineage>
        <taxon>Bacteria</taxon>
        <taxon>Pseudomonadati</taxon>
        <taxon>Bacteroidota</taxon>
        <taxon>Bacteroidia</taxon>
        <taxon>Bacteroidales</taxon>
        <taxon>Rikenellaceae</taxon>
        <taxon>Alistipes</taxon>
    </lineage>
</organism>
<feature type="domain" description="HTH LytTR-type" evidence="2">
    <location>
        <begin position="132"/>
        <end position="230"/>
    </location>
</feature>
<evidence type="ECO:0000259" key="2">
    <source>
        <dbReference type="PROSITE" id="PS50930"/>
    </source>
</evidence>
<dbReference type="PROSITE" id="PS50930">
    <property type="entry name" value="HTH_LYTTR"/>
    <property type="match status" value="1"/>
</dbReference>
<keyword evidence="1" id="KW-0812">Transmembrane</keyword>
<feature type="transmembrane region" description="Helical" evidence="1">
    <location>
        <begin position="98"/>
        <end position="118"/>
    </location>
</feature>
<dbReference type="PANTHER" id="PTHR37299">
    <property type="entry name" value="TRANSCRIPTIONAL REGULATOR-RELATED"/>
    <property type="match status" value="1"/>
</dbReference>
<evidence type="ECO:0000256" key="1">
    <source>
        <dbReference type="SAM" id="Phobius"/>
    </source>
</evidence>
<proteinExistence type="predicted"/>
<dbReference type="AlphaFoldDB" id="A0A9D1Z2C9"/>
<keyword evidence="1" id="KW-0472">Membrane</keyword>
<evidence type="ECO:0000313" key="4">
    <source>
        <dbReference type="Proteomes" id="UP000886844"/>
    </source>
</evidence>
<sequence length="231" mass="26904">MKQNLPILWWLVSALLIALAFGAMGYAYDQAILLALLFLPGLLALRYFVPQLTLGKRPKELLNALYLLAAVVVIEYLALIFGHRVAFDMLPDTLPGPVFHPLFILLLIAAFIVPERLIARYLERSQPYDDTLSFISERRRITLDPGEIRYVESNDDEVWIHTASGEAYRTKTRISQWEAQLDRRFLRVHRSYIVNTERIDEYRPTRIRIGTTEIEISRKYKETVRQRLGKE</sequence>
<dbReference type="Proteomes" id="UP000886844">
    <property type="component" value="Unassembled WGS sequence"/>
</dbReference>
<protein>
    <submittedName>
        <fullName evidence="3">LytTR family transcriptional regulator</fullName>
    </submittedName>
</protein>
<evidence type="ECO:0000313" key="3">
    <source>
        <dbReference type="EMBL" id="HIY68306.1"/>
    </source>
</evidence>
<feature type="transmembrane region" description="Helical" evidence="1">
    <location>
        <begin position="7"/>
        <end position="26"/>
    </location>
</feature>